<evidence type="ECO:0000313" key="1">
    <source>
        <dbReference type="EMBL" id="EPF16388.1"/>
    </source>
</evidence>
<dbReference type="AlphaFoldDB" id="S3IRG5"/>
<accession>S3IRG5</accession>
<protein>
    <submittedName>
        <fullName evidence="1">Uncharacterized protein</fullName>
    </submittedName>
</protein>
<organism evidence="1 2">
    <name type="scientific">Cedecea davisae DSM 4568</name>
    <dbReference type="NCBI Taxonomy" id="566551"/>
    <lineage>
        <taxon>Bacteria</taxon>
        <taxon>Pseudomonadati</taxon>
        <taxon>Pseudomonadota</taxon>
        <taxon>Gammaproteobacteria</taxon>
        <taxon>Enterobacterales</taxon>
        <taxon>Enterobacteriaceae</taxon>
        <taxon>Cedecea</taxon>
    </lineage>
</organism>
<evidence type="ECO:0000313" key="2">
    <source>
        <dbReference type="Proteomes" id="UP000014585"/>
    </source>
</evidence>
<comment type="caution">
    <text evidence="1">The sequence shown here is derived from an EMBL/GenBank/DDBJ whole genome shotgun (WGS) entry which is preliminary data.</text>
</comment>
<dbReference type="EMBL" id="ATDT01000023">
    <property type="protein sequence ID" value="EPF16388.1"/>
    <property type="molecule type" value="Genomic_DNA"/>
</dbReference>
<name>S3IRG5_9ENTR</name>
<sequence length="43" mass="5048">MARQLNLIIIRILISLTSRSRTFQQYSINNCLFHMKGIKNIPT</sequence>
<reference evidence="1 2" key="1">
    <citation type="submission" date="2013-04" db="EMBL/GenBank/DDBJ databases">
        <authorList>
            <person name="Weinstock G."/>
            <person name="Sodergren E."/>
            <person name="Lobos E.A."/>
            <person name="Fulton L."/>
            <person name="Fulton R."/>
            <person name="Courtney L."/>
            <person name="Fronick C."/>
            <person name="O'Laughlin M."/>
            <person name="Godfrey J."/>
            <person name="Wilson R.M."/>
            <person name="Miner T."/>
            <person name="Farmer C."/>
            <person name="Delehaunty K."/>
            <person name="Cordes M."/>
            <person name="Minx P."/>
            <person name="Tomlinson C."/>
            <person name="Chen J."/>
            <person name="Wollam A."/>
            <person name="Pepin K.H."/>
            <person name="Palsikar V.B."/>
            <person name="Zhang X."/>
            <person name="Suruliraj S."/>
            <person name="Perna N.T."/>
            <person name="Plunkett G."/>
            <person name="Warren W."/>
            <person name="Mitreva M."/>
            <person name="Mardis E.R."/>
            <person name="Wilson R.K."/>
        </authorList>
    </citation>
    <scope>NUCLEOTIDE SEQUENCE [LARGE SCALE GENOMIC DNA]</scope>
    <source>
        <strain evidence="1 2">DSM 4568</strain>
    </source>
</reference>
<proteinExistence type="predicted"/>
<dbReference type="Proteomes" id="UP000014585">
    <property type="component" value="Unassembled WGS sequence"/>
</dbReference>
<dbReference type="HOGENOM" id="CLU_3231322_0_0_6"/>
<gene>
    <name evidence="1" type="ORF">HMPREF0201_02748</name>
</gene>